<dbReference type="Pfam" id="PF12710">
    <property type="entry name" value="HAD"/>
    <property type="match status" value="1"/>
</dbReference>
<dbReference type="InterPro" id="IPR029057">
    <property type="entry name" value="PRTase-like"/>
</dbReference>
<sequence length="680" mass="73841">MSSSTESPSVVGIYGIPGSGKTFTLDKLKHGQLSEKLIFFEGSEVIDSLCFGGLAAFKSLPKTEKAIWRQSAINSIRQNAISTGSMAIVTGHYMFWDEEDGAADKALTQDDLNTYTHIIHLDVPAHTLVERRKNDIERGRPAYSAEHLQKWQLAEGAELRAICGQNGIMFTKVCGDENVATEVENILSAFLEQTSGSHLTHALASLDAGLGKTQLDAQLRTVLMFDGDKTLISEDTGKIFWELARPDWADPLKALFSGPKMYTDQAFLQAALLYNEIHKSDFDELCGKVASIVRLRPELFTLLQFAAASPHTAAIVVTCGLQRVWELILQQCGLSAHVKVIGNGRTTDHSVFVTPETKAVLVRHLQTSNITVWGFGDGVVDIPMLTAANHAVVVVGGPSSSMETGLRSAISDPVAPLRHARQTLLPRGDTSISPRVDVMTLPIVDVTRPEFIREIFYPAARVTNMCINRNEIHHATALAASKLLATTQRDARRSGPSLREAHHQMGRYLALTLISELLGAEEVPGGIPHVQGHTTTGHRLRDEENTLIVALMRGGEPMAFGVNEVFPAAAFLHAKTTSDLKEECLEGIKTVLLVDSVINTGKSVVEFVQHMRVICGDGVRIIIVAGVVQAEAVAEGGMLAPLIQGDGMLDVVALRLSQNKFTGRGGTDTGNRLFNTTRLE</sequence>
<dbReference type="Pfam" id="PF13207">
    <property type="entry name" value="AAA_17"/>
    <property type="match status" value="1"/>
</dbReference>
<keyword evidence="2" id="KW-0328">Glycosyltransferase</keyword>
<dbReference type="Gene3D" id="3.40.50.300">
    <property type="entry name" value="P-loop containing nucleotide triphosphate hydrolases"/>
    <property type="match status" value="1"/>
</dbReference>
<dbReference type="SUPFAM" id="SSF53271">
    <property type="entry name" value="PRTase-like"/>
    <property type="match status" value="1"/>
</dbReference>
<dbReference type="GO" id="GO:0016757">
    <property type="term" value="F:glycosyltransferase activity"/>
    <property type="evidence" value="ECO:0007669"/>
    <property type="project" value="UniProtKB-KW"/>
</dbReference>
<dbReference type="PANTHER" id="PTHR43344">
    <property type="entry name" value="PHOSPHOSERINE PHOSPHATASE"/>
    <property type="match status" value="1"/>
</dbReference>
<organism evidence="2 3">
    <name type="scientific">Echria macrotheca</name>
    <dbReference type="NCBI Taxonomy" id="438768"/>
    <lineage>
        <taxon>Eukaryota</taxon>
        <taxon>Fungi</taxon>
        <taxon>Dikarya</taxon>
        <taxon>Ascomycota</taxon>
        <taxon>Pezizomycotina</taxon>
        <taxon>Sordariomycetes</taxon>
        <taxon>Sordariomycetidae</taxon>
        <taxon>Sordariales</taxon>
        <taxon>Schizotheciaceae</taxon>
        <taxon>Echria</taxon>
    </lineage>
</organism>
<dbReference type="SUPFAM" id="SSF52540">
    <property type="entry name" value="P-loop containing nucleoside triphosphate hydrolases"/>
    <property type="match status" value="1"/>
</dbReference>
<dbReference type="CDD" id="cd06223">
    <property type="entry name" value="PRTases_typeI"/>
    <property type="match status" value="1"/>
</dbReference>
<evidence type="ECO:0000259" key="1">
    <source>
        <dbReference type="Pfam" id="PF14681"/>
    </source>
</evidence>
<dbReference type="EMBL" id="MU839839">
    <property type="protein sequence ID" value="KAK1752606.1"/>
    <property type="molecule type" value="Genomic_DNA"/>
</dbReference>
<dbReference type="InterPro" id="IPR027417">
    <property type="entry name" value="P-loop_NTPase"/>
</dbReference>
<dbReference type="AlphaFoldDB" id="A0AAJ0F2Q1"/>
<dbReference type="GO" id="GO:0005737">
    <property type="term" value="C:cytoplasm"/>
    <property type="evidence" value="ECO:0007669"/>
    <property type="project" value="TreeGrafter"/>
</dbReference>
<dbReference type="InterPro" id="IPR050582">
    <property type="entry name" value="HAD-like_SerB"/>
</dbReference>
<dbReference type="GO" id="GO:0006564">
    <property type="term" value="P:L-serine biosynthetic process"/>
    <property type="evidence" value="ECO:0007669"/>
    <property type="project" value="TreeGrafter"/>
</dbReference>
<dbReference type="PANTHER" id="PTHR43344:SF20">
    <property type="entry name" value="URACIL PHOSPHORIBOSYLTRANSFERASE"/>
    <property type="match status" value="1"/>
</dbReference>
<dbReference type="InterPro" id="IPR000836">
    <property type="entry name" value="PRTase_dom"/>
</dbReference>
<dbReference type="Gene3D" id="3.40.50.2020">
    <property type="match status" value="1"/>
</dbReference>
<dbReference type="SUPFAM" id="SSF56784">
    <property type="entry name" value="HAD-like"/>
    <property type="match status" value="1"/>
</dbReference>
<dbReference type="Proteomes" id="UP001239445">
    <property type="component" value="Unassembled WGS sequence"/>
</dbReference>
<dbReference type="Pfam" id="PF14681">
    <property type="entry name" value="UPRTase"/>
    <property type="match status" value="1"/>
</dbReference>
<protein>
    <submittedName>
        <fullName evidence="2">Uracil phosphoribosyltransferase-domain-containing protein</fullName>
    </submittedName>
</protein>
<reference evidence="2" key="1">
    <citation type="submission" date="2023-06" db="EMBL/GenBank/DDBJ databases">
        <title>Genome-scale phylogeny and comparative genomics of the fungal order Sordariales.</title>
        <authorList>
            <consortium name="Lawrence Berkeley National Laboratory"/>
            <person name="Hensen N."/>
            <person name="Bonometti L."/>
            <person name="Westerberg I."/>
            <person name="Brannstrom I.O."/>
            <person name="Guillou S."/>
            <person name="Cros-Aarteil S."/>
            <person name="Calhoun S."/>
            <person name="Haridas S."/>
            <person name="Kuo A."/>
            <person name="Mondo S."/>
            <person name="Pangilinan J."/>
            <person name="Riley R."/>
            <person name="Labutti K."/>
            <person name="Andreopoulos B."/>
            <person name="Lipzen A."/>
            <person name="Chen C."/>
            <person name="Yanf M."/>
            <person name="Daum C."/>
            <person name="Ng V."/>
            <person name="Clum A."/>
            <person name="Steindorff A."/>
            <person name="Ohm R."/>
            <person name="Martin F."/>
            <person name="Silar P."/>
            <person name="Natvig D."/>
            <person name="Lalanne C."/>
            <person name="Gautier V."/>
            <person name="Ament-Velasquez S.L."/>
            <person name="Kruys A."/>
            <person name="Hutchinson M.I."/>
            <person name="Powell A.J."/>
            <person name="Barry K."/>
            <person name="Miller A.N."/>
            <person name="Grigoriev I.V."/>
            <person name="Debuchy R."/>
            <person name="Gladieux P."/>
            <person name="Thoren M.H."/>
            <person name="Johannesson H."/>
        </authorList>
    </citation>
    <scope>NUCLEOTIDE SEQUENCE</scope>
    <source>
        <strain evidence="2">PSN4</strain>
    </source>
</reference>
<name>A0AAJ0F2Q1_9PEZI</name>
<gene>
    <name evidence="2" type="ORF">QBC47DRAFT_61334</name>
</gene>
<comment type="caution">
    <text evidence="2">The sequence shown here is derived from an EMBL/GenBank/DDBJ whole genome shotgun (WGS) entry which is preliminary data.</text>
</comment>
<dbReference type="GO" id="GO:0036424">
    <property type="term" value="F:L-phosphoserine phosphatase activity"/>
    <property type="evidence" value="ECO:0007669"/>
    <property type="project" value="TreeGrafter"/>
</dbReference>
<dbReference type="InterPro" id="IPR023214">
    <property type="entry name" value="HAD_sf"/>
</dbReference>
<keyword evidence="3" id="KW-1185">Reference proteome</keyword>
<dbReference type="Gene3D" id="3.40.50.1000">
    <property type="entry name" value="HAD superfamily/HAD-like"/>
    <property type="match status" value="1"/>
</dbReference>
<keyword evidence="2" id="KW-0808">Transferase</keyword>
<dbReference type="GO" id="GO:0000287">
    <property type="term" value="F:magnesium ion binding"/>
    <property type="evidence" value="ECO:0007669"/>
    <property type="project" value="TreeGrafter"/>
</dbReference>
<proteinExistence type="predicted"/>
<evidence type="ECO:0000313" key="2">
    <source>
        <dbReference type="EMBL" id="KAK1752606.1"/>
    </source>
</evidence>
<evidence type="ECO:0000313" key="3">
    <source>
        <dbReference type="Proteomes" id="UP001239445"/>
    </source>
</evidence>
<dbReference type="InterPro" id="IPR036412">
    <property type="entry name" value="HAD-like_sf"/>
</dbReference>
<accession>A0AAJ0F2Q1</accession>
<feature type="domain" description="Phosphoribosyltransferase" evidence="1">
    <location>
        <begin position="482"/>
        <end position="676"/>
    </location>
</feature>